<dbReference type="Proteomes" id="UP000242818">
    <property type="component" value="Unassembled WGS sequence"/>
</dbReference>
<dbReference type="Pfam" id="PF04338">
    <property type="entry name" value="DUF481"/>
    <property type="match status" value="1"/>
</dbReference>
<keyword evidence="3" id="KW-1185">Reference proteome</keyword>
<dbReference type="EMBL" id="FMAR01000009">
    <property type="protein sequence ID" value="SCC45247.1"/>
    <property type="molecule type" value="Genomic_DNA"/>
</dbReference>
<dbReference type="AlphaFoldDB" id="A0A1C4ENV3"/>
<dbReference type="RefSeq" id="WP_240619207.1">
    <property type="nucleotide sequence ID" value="NZ_FMAR01000009.1"/>
</dbReference>
<organism evidence="2 3">
    <name type="scientific">Chitinophaga costaii</name>
    <dbReference type="NCBI Taxonomy" id="1335309"/>
    <lineage>
        <taxon>Bacteria</taxon>
        <taxon>Pseudomonadati</taxon>
        <taxon>Bacteroidota</taxon>
        <taxon>Chitinophagia</taxon>
        <taxon>Chitinophagales</taxon>
        <taxon>Chitinophagaceae</taxon>
        <taxon>Chitinophaga</taxon>
    </lineage>
</organism>
<evidence type="ECO:0008006" key="4">
    <source>
        <dbReference type="Google" id="ProtNLM"/>
    </source>
</evidence>
<evidence type="ECO:0000256" key="1">
    <source>
        <dbReference type="SAM" id="SignalP"/>
    </source>
</evidence>
<keyword evidence="1" id="KW-0732">Signal</keyword>
<dbReference type="STRING" id="1335309.GA0116948_10972"/>
<feature type="signal peptide" evidence="1">
    <location>
        <begin position="1"/>
        <end position="20"/>
    </location>
</feature>
<reference evidence="2 3" key="1">
    <citation type="submission" date="2016-08" db="EMBL/GenBank/DDBJ databases">
        <authorList>
            <person name="Seilhamer J.J."/>
        </authorList>
    </citation>
    <scope>NUCLEOTIDE SEQUENCE [LARGE SCALE GENOMIC DNA]</scope>
    <source>
        <strain evidence="2 3">A37T2</strain>
    </source>
</reference>
<feature type="chain" id="PRO_5008691377" description="DUF481 domain-containing protein" evidence="1">
    <location>
        <begin position="21"/>
        <end position="244"/>
    </location>
</feature>
<evidence type="ECO:0000313" key="2">
    <source>
        <dbReference type="EMBL" id="SCC45247.1"/>
    </source>
</evidence>
<name>A0A1C4ENV3_9BACT</name>
<gene>
    <name evidence="2" type="ORF">GA0116948_10972</name>
</gene>
<accession>A0A1C4ENV3</accession>
<protein>
    <recommendedName>
        <fullName evidence="4">DUF481 domain-containing protein</fullName>
    </recommendedName>
</protein>
<sequence>MMMRSLLVLLLLLMGHTLQAQYNDSTHYYFRYASTGSINSTDEGHAYLLNNALKVGVKKTNFTMNGSASYIYGQQNRSITNNDFASAIDFNYKSSLPGLYYWGLASYEKSVSLKINDRLQSGVGVAYGLLDTKTSMLNISDGILYEKSDLFLNDTIRDVYHTFRNSFRLQYRFSIHDIVIIDGSNFYQNSLQHGDDYIIKSVNNLSVKLRKWLLITASMAYNRSSRTGKENLLFNYGFTIEKYF</sequence>
<proteinExistence type="predicted"/>
<dbReference type="InterPro" id="IPR007433">
    <property type="entry name" value="DUF481"/>
</dbReference>
<evidence type="ECO:0000313" key="3">
    <source>
        <dbReference type="Proteomes" id="UP000242818"/>
    </source>
</evidence>